<protein>
    <submittedName>
        <fullName evidence="2">Post-segregation antitoxin CcdA</fullName>
    </submittedName>
</protein>
<sequence>MIDAPAKAAPKRATNISLSVDVYEDAKALGINLSQTCDQLLRELIRKQKAQRWAQENAEFIDAYNRLSESEGLPLDQWRSF</sequence>
<dbReference type="EMBL" id="CP021111">
    <property type="protein sequence ID" value="ARP93967.1"/>
    <property type="molecule type" value="Genomic_DNA"/>
</dbReference>
<gene>
    <name evidence="2" type="ORF">CAL15_05950</name>
</gene>
<keyword evidence="3" id="KW-1185">Reference proteome</keyword>
<accession>A0A1W6Z9H5</accession>
<dbReference type="Proteomes" id="UP000194161">
    <property type="component" value="Chromosome"/>
</dbReference>
<dbReference type="STRING" id="463040.CAL15_05950"/>
<dbReference type="AlphaFoldDB" id="A0A1W6Z9H5"/>
<dbReference type="Pfam" id="PF07362">
    <property type="entry name" value="CcdA"/>
    <property type="match status" value="1"/>
</dbReference>
<dbReference type="RefSeq" id="WP_086077738.1">
    <property type="nucleotide sequence ID" value="NZ_CP021111.1"/>
</dbReference>
<dbReference type="InterPro" id="IPR009956">
    <property type="entry name" value="Post-segregation_anti-tox_CcdA"/>
</dbReference>
<keyword evidence="1" id="KW-1277">Toxin-antitoxin system</keyword>
<reference evidence="2 3" key="1">
    <citation type="submission" date="2017-05" db="EMBL/GenBank/DDBJ databases">
        <title>Complete and WGS of Bordetella genogroups.</title>
        <authorList>
            <person name="Spilker T."/>
            <person name="LiPuma J."/>
        </authorList>
    </citation>
    <scope>NUCLEOTIDE SEQUENCE [LARGE SCALE GENOMIC DNA]</scope>
    <source>
        <strain evidence="2 3">AU7206</strain>
    </source>
</reference>
<evidence type="ECO:0000256" key="1">
    <source>
        <dbReference type="ARBA" id="ARBA00022649"/>
    </source>
</evidence>
<proteinExistence type="predicted"/>
<organism evidence="2 3">
    <name type="scientific">Bordetella genomosp. 13</name>
    <dbReference type="NCBI Taxonomy" id="463040"/>
    <lineage>
        <taxon>Bacteria</taxon>
        <taxon>Pseudomonadati</taxon>
        <taxon>Pseudomonadota</taxon>
        <taxon>Betaproteobacteria</taxon>
        <taxon>Burkholderiales</taxon>
        <taxon>Alcaligenaceae</taxon>
        <taxon>Bordetella</taxon>
    </lineage>
</organism>
<evidence type="ECO:0000313" key="2">
    <source>
        <dbReference type="EMBL" id="ARP93967.1"/>
    </source>
</evidence>
<dbReference type="OrthoDB" id="8687660at2"/>
<dbReference type="KEGG" id="bgm:CAL15_05950"/>
<name>A0A1W6Z9H5_9BORD</name>
<evidence type="ECO:0000313" key="3">
    <source>
        <dbReference type="Proteomes" id="UP000194161"/>
    </source>
</evidence>